<dbReference type="EMBL" id="CP019476">
    <property type="protein sequence ID" value="UQC81700.1"/>
    <property type="molecule type" value="Genomic_DNA"/>
</dbReference>
<accession>A0A9Q8SRF6</accession>
<dbReference type="RefSeq" id="XP_049143324.1">
    <property type="nucleotide sequence ID" value="XM_049286181.1"/>
</dbReference>
<gene>
    <name evidence="1" type="ORF">CLUP02_07186</name>
</gene>
<dbReference type="Proteomes" id="UP000830671">
    <property type="component" value="Chromosome 4"/>
</dbReference>
<evidence type="ECO:0000313" key="1">
    <source>
        <dbReference type="EMBL" id="UQC81700.1"/>
    </source>
</evidence>
<evidence type="ECO:0000313" key="2">
    <source>
        <dbReference type="Proteomes" id="UP000830671"/>
    </source>
</evidence>
<keyword evidence="2" id="KW-1185">Reference proteome</keyword>
<reference evidence="1" key="1">
    <citation type="journal article" date="2021" name="Mol. Plant Microbe Interact.">
        <title>Complete Genome Sequence of the Plant-Pathogenic Fungus Colletotrichum lupini.</title>
        <authorList>
            <person name="Baroncelli R."/>
            <person name="Pensec F."/>
            <person name="Da Lio D."/>
            <person name="Boufleur T."/>
            <person name="Vicente I."/>
            <person name="Sarrocco S."/>
            <person name="Picot A."/>
            <person name="Baraldi E."/>
            <person name="Sukno S."/>
            <person name="Thon M."/>
            <person name="Le Floch G."/>
        </authorList>
    </citation>
    <scope>NUCLEOTIDE SEQUENCE</scope>
    <source>
        <strain evidence="1">IMI 504893</strain>
    </source>
</reference>
<sequence>MCLSLVNKHTHITNTPIGNIVSHPTPCSDSRRRRFHPHRQRGILQLPVNNKAASTAVVPLLFRSVTLPRVNPPGSAPPKTCAMGHPHGIAALLTPATACFESPFSEAIYTLLGRFSFPAFNFKEALTLAPAEHGWAILGRKRPLFINLTSNLEKSPEILQNH</sequence>
<organism evidence="1 2">
    <name type="scientific">Colletotrichum lupini</name>
    <dbReference type="NCBI Taxonomy" id="145971"/>
    <lineage>
        <taxon>Eukaryota</taxon>
        <taxon>Fungi</taxon>
        <taxon>Dikarya</taxon>
        <taxon>Ascomycota</taxon>
        <taxon>Pezizomycotina</taxon>
        <taxon>Sordariomycetes</taxon>
        <taxon>Hypocreomycetidae</taxon>
        <taxon>Glomerellales</taxon>
        <taxon>Glomerellaceae</taxon>
        <taxon>Colletotrichum</taxon>
        <taxon>Colletotrichum acutatum species complex</taxon>
    </lineage>
</organism>
<dbReference type="GeneID" id="73341191"/>
<name>A0A9Q8SRF6_9PEZI</name>
<protein>
    <submittedName>
        <fullName evidence="1">Uncharacterized protein</fullName>
    </submittedName>
</protein>
<proteinExistence type="predicted"/>
<dbReference type="AlphaFoldDB" id="A0A9Q8SRF6"/>
<dbReference type="KEGG" id="clup:CLUP02_07186"/>